<evidence type="ECO:0000256" key="1">
    <source>
        <dbReference type="ARBA" id="ARBA00004613"/>
    </source>
</evidence>
<sequence>MWSVLAPQALKFFLVRDKSRDYTALPCVSKLILACLGPKKPNRRGPMQASSALYTRRSRPAVSEFSYGLLGSLFLASIMFPALPAYAAPTGGQVAAGSGVISQAGGNTTVNQTSQNLSLNWQSFNVGAHESVNFVQPNSAAIAVNRIADASASQILGSLNANGQVFLINPNGIVFGAGAQVNVGGLVASTLNISDSDLTAATRHFTGSGVGTIVNHGTITAAPGGYVVLLGRLVSNQGTISTPGGTAALGAGSAVSLSFDANHLLSMQVDQSTLAALAENKQLIVADGGQVLMSAGAKNSLLASVVNNTGVVQAQTVANHNGRIVLLAGMAAGTTEVGGTLDASSPEGAAGGGFIETSGAVVRVADDARITTHAAHGQTGTWLIDPQDYTIAASGGDITGSTLSTHLGGNNITLMSSAGGTAGSGNINVNDAVSWNANTLTIIAANNININAVMTASGTAGLALNAATTNGADAGVTGGTVNVMPGTGRVDFAGRSGTGFLTINGNGYTVLNSLGVEGDVTGGAATLQGMAASANLAGYYALGSDIDASATNGWNSGAGFDPIGNSTTSFTGVFDGLGHTISGVIINRPALDRVGLFGSTVDPVIRNVGLSSVNITGNDLVGGLVGYKFGGDVSNSYATGQVIGGQYTGGLVGANMGSISNSYAAVTVTGDFGTGGLVGYNLGSINNTYATGQVTGTDWYTGGLLGGNVNSGSVSNSYATGQVIGRGSAAGGLVGASVDTSSISNSYATGNVSSDVNDAGGLVASSNATISNSYATGQVTGNAINVGGLVGVQYSGSISQSYATGAVNGPNAGGSTGGLVGRQDGGTVSSSYWNRETTGQNHSTGSADSFGLSSAEMLNASSFAGWDIATTGGSTAAWRIYEGHTAPLLRAFMTDLAVTANNVATTYTGAAYAGSNAYTFGALTPNFWLQSAGVNTGLFIGNANTSAPAIELGTYALDRGPHSGQLGYDIAFTPGSLTINPVTVPPEVVPTESLPVESLPINVKMTIAGLTQDFSQPDSGEPATDHWGFTLPNETDAVASDLFTVVGSGVRLP</sequence>
<gene>
    <name evidence="5" type="ORF">CKA81_10500</name>
</gene>
<dbReference type="Gene3D" id="2.160.20.10">
    <property type="entry name" value="Single-stranded right-handed beta-helix, Pectin lyase-like"/>
    <property type="match status" value="1"/>
</dbReference>
<dbReference type="Proteomes" id="UP000283474">
    <property type="component" value="Chromosome"/>
</dbReference>
<keyword evidence="6" id="KW-1185">Reference proteome</keyword>
<dbReference type="EMBL" id="CP022987">
    <property type="protein sequence ID" value="QAA94214.1"/>
    <property type="molecule type" value="Genomic_DNA"/>
</dbReference>
<feature type="domain" description="Filamentous haemagglutinin FhaB/tRNA nuclease CdiA-like TPS" evidence="4">
    <location>
        <begin position="85"/>
        <end position="197"/>
    </location>
</feature>
<dbReference type="InterPro" id="IPR011050">
    <property type="entry name" value="Pectin_lyase_fold/virulence"/>
</dbReference>
<dbReference type="NCBIfam" id="TIGR01901">
    <property type="entry name" value="adhes_NPXG"/>
    <property type="match status" value="1"/>
</dbReference>
<dbReference type="InterPro" id="IPR008638">
    <property type="entry name" value="FhaB/CdiA-like_TPS"/>
</dbReference>
<keyword evidence="3" id="KW-0732">Signal</keyword>
<dbReference type="PANTHER" id="PTHR12338">
    <property type="entry name" value="AUTOTRANSPORTER"/>
    <property type="match status" value="1"/>
</dbReference>
<dbReference type="GO" id="GO:0005576">
    <property type="term" value="C:extracellular region"/>
    <property type="evidence" value="ECO:0007669"/>
    <property type="project" value="UniProtKB-SubCell"/>
</dbReference>
<dbReference type="Gene3D" id="2.160.20.110">
    <property type="match status" value="1"/>
</dbReference>
<evidence type="ECO:0000256" key="3">
    <source>
        <dbReference type="ARBA" id="ARBA00022729"/>
    </source>
</evidence>
<evidence type="ECO:0000313" key="5">
    <source>
        <dbReference type="EMBL" id="QAA94214.1"/>
    </source>
</evidence>
<evidence type="ECO:0000256" key="2">
    <source>
        <dbReference type="ARBA" id="ARBA00022525"/>
    </source>
</evidence>
<organism evidence="5 6">
    <name type="scientific">Pollutimonas thiosulfatoxidans</name>
    <dbReference type="NCBI Taxonomy" id="2028345"/>
    <lineage>
        <taxon>Bacteria</taxon>
        <taxon>Pseudomonadati</taxon>
        <taxon>Pseudomonadota</taxon>
        <taxon>Betaproteobacteria</taxon>
        <taxon>Burkholderiales</taxon>
        <taxon>Alcaligenaceae</taxon>
        <taxon>Pollutimonas</taxon>
    </lineage>
</organism>
<dbReference type="SMART" id="SM00912">
    <property type="entry name" value="Haemagg_act"/>
    <property type="match status" value="1"/>
</dbReference>
<protein>
    <recommendedName>
        <fullName evidence="4">Filamentous haemagglutinin FhaB/tRNA nuclease CdiA-like TPS domain-containing protein</fullName>
    </recommendedName>
</protein>
<dbReference type="KEGG" id="pus:CKA81_10500"/>
<dbReference type="InterPro" id="IPR011493">
    <property type="entry name" value="GLUG"/>
</dbReference>
<keyword evidence="2" id="KW-0964">Secreted</keyword>
<dbReference type="SUPFAM" id="SSF51126">
    <property type="entry name" value="Pectin lyase-like"/>
    <property type="match status" value="1"/>
</dbReference>
<reference evidence="5 6" key="1">
    <citation type="submission" date="2017-08" db="EMBL/GenBank/DDBJ databases">
        <authorList>
            <person name="Park S.-J."/>
            <person name="Kim H."/>
        </authorList>
    </citation>
    <scope>NUCLEOTIDE SEQUENCE [LARGE SCALE GENOMIC DNA]</scope>
    <source>
        <strain evidence="6">ye3</strain>
    </source>
</reference>
<dbReference type="PANTHER" id="PTHR12338:SF8">
    <property type="entry name" value="HEME_HEMOPEXIN-BINDING PROTEIN"/>
    <property type="match status" value="1"/>
</dbReference>
<proteinExistence type="predicted"/>
<dbReference type="AlphaFoldDB" id="A0A410GD78"/>
<evidence type="ECO:0000313" key="6">
    <source>
        <dbReference type="Proteomes" id="UP000283474"/>
    </source>
</evidence>
<dbReference type="InterPro" id="IPR050909">
    <property type="entry name" value="Bact_Autotransporter_VF"/>
</dbReference>
<name>A0A410GD78_9BURK</name>
<comment type="subcellular location">
    <subcellularLocation>
        <location evidence="1">Secreted</location>
    </subcellularLocation>
</comment>
<accession>A0A410GD78</accession>
<dbReference type="InterPro" id="IPR012334">
    <property type="entry name" value="Pectin_lyas_fold"/>
</dbReference>
<dbReference type="Pfam" id="PF07581">
    <property type="entry name" value="Glug"/>
    <property type="match status" value="5"/>
</dbReference>
<evidence type="ECO:0000259" key="4">
    <source>
        <dbReference type="SMART" id="SM00912"/>
    </source>
</evidence>
<dbReference type="Pfam" id="PF05860">
    <property type="entry name" value="TPS"/>
    <property type="match status" value="1"/>
</dbReference>